<dbReference type="Pfam" id="PF13175">
    <property type="entry name" value="AAA_15"/>
    <property type="match status" value="1"/>
</dbReference>
<dbReference type="InterPro" id="IPR000198">
    <property type="entry name" value="RhoGAP_dom"/>
</dbReference>
<dbReference type="Proteomes" id="UP000604383">
    <property type="component" value="Unassembled WGS sequence"/>
</dbReference>
<organism evidence="2 3">
    <name type="scientific">Clostridium innocuum</name>
    <dbReference type="NCBI Taxonomy" id="1522"/>
    <lineage>
        <taxon>Bacteria</taxon>
        <taxon>Bacillati</taxon>
        <taxon>Bacillota</taxon>
        <taxon>Clostridia</taxon>
        <taxon>Eubacteriales</taxon>
        <taxon>Clostridiaceae</taxon>
        <taxon>Clostridium</taxon>
    </lineage>
</organism>
<proteinExistence type="predicted"/>
<sequence length="712" mass="81817">MYLKYLEIVNYKNIKSAQFEFAKGANTIIGENDAGKSNAITALRILLDSNYYYNTKRLKETDFSKSLDNWKGHWIIISAFFDEISIQDRQCEVCGEIIPDDEDVEFLKSHIRCEGFDYGTVTLYIRPIKKIRTELANAKDSEAFEKIRSSISLNDYEFYYTSRSQANFTDLNIYSKIVGNFNSYSYISPEEDDLSLLGTKIDILDVWRHISVVFIDALRDVEAEMRKPKNPLRRVFDVVQSNIIEEDQNSIKDKINELNTLISSIKEVSNIGLELNNKLSEIVGLTYSPNIYIESKLKEDIQSLARYLSILPSDYDDIDLLGLGHLNILYIALKLVEFEYERNHEIINIMVIEEPEAHIHTHIQKALFDNLRLSINYTQVLMTTHSTHLSEVADINKVNVISISSKPYISEVMRPTNQLDSFGKIKLDLKDLKLSDCLKRYLDAKRSVLLFSKGVILVEGDGEEILIPAMVKNAFGISLDEIGIGLINIGSVSFEYIASIFSNERLHRHCAILTDLDSIVEGSTKCSEEAAKRGTTRKDKLDSLYGENPWVDSFYAPYTLEVDFVNETKNRKYVENVVRNHYSKQTTIDKHIKNINDSFVNRYDSVLTVAKDMGKGWYATVLSSMLDNNLVIPDYILKALVFSSQQVLTESILRKIGIYVLDMYDEDETISELKNKFNTEDINEVIKEFADKLPDDLLTKFFKYRMELTQNE</sequence>
<dbReference type="AlphaFoldDB" id="A0AB36BG10"/>
<dbReference type="RefSeq" id="WP_161143134.1">
    <property type="nucleotide sequence ID" value="NZ_WWTN01000069.1"/>
</dbReference>
<gene>
    <name evidence="2" type="ORF">GT664_21720</name>
</gene>
<evidence type="ECO:0000259" key="1">
    <source>
        <dbReference type="PROSITE" id="PS50238"/>
    </source>
</evidence>
<dbReference type="PROSITE" id="PS50238">
    <property type="entry name" value="RHOGAP"/>
    <property type="match status" value="1"/>
</dbReference>
<evidence type="ECO:0000313" key="2">
    <source>
        <dbReference type="EMBL" id="MZH58302.1"/>
    </source>
</evidence>
<dbReference type="GO" id="GO:0007165">
    <property type="term" value="P:signal transduction"/>
    <property type="evidence" value="ECO:0007669"/>
    <property type="project" value="InterPro"/>
</dbReference>
<dbReference type="EMBL" id="WWTN01000069">
    <property type="protein sequence ID" value="MZH58302.1"/>
    <property type="molecule type" value="Genomic_DNA"/>
</dbReference>
<dbReference type="InterPro" id="IPR027417">
    <property type="entry name" value="P-loop_NTPase"/>
</dbReference>
<evidence type="ECO:0000313" key="3">
    <source>
        <dbReference type="Proteomes" id="UP000604383"/>
    </source>
</evidence>
<accession>A0AB36BG10</accession>
<name>A0AB36BG10_CLOIN</name>
<comment type="caution">
    <text evidence="2">The sequence shown here is derived from an EMBL/GenBank/DDBJ whole genome shotgun (WGS) entry which is preliminary data.</text>
</comment>
<dbReference type="PANTHER" id="PTHR43581:SF2">
    <property type="entry name" value="EXCINUCLEASE ATPASE SUBUNIT"/>
    <property type="match status" value="1"/>
</dbReference>
<dbReference type="PANTHER" id="PTHR43581">
    <property type="entry name" value="ATP/GTP PHOSPHATASE"/>
    <property type="match status" value="1"/>
</dbReference>
<reference evidence="2" key="1">
    <citation type="journal article" date="2019" name="Nat. Med.">
        <title>A library of human gut bacterial isolates paired with longitudinal multiomics data enables mechanistic microbiome research.</title>
        <authorList>
            <person name="Poyet M."/>
            <person name="Groussin M."/>
            <person name="Gibbons S.M."/>
            <person name="Avila-Pacheco J."/>
            <person name="Jiang X."/>
            <person name="Kearney S.M."/>
            <person name="Perrotta A.R."/>
            <person name="Berdy B."/>
            <person name="Zhao S."/>
            <person name="Lieberman T.D."/>
            <person name="Swanson P.K."/>
            <person name="Smith M."/>
            <person name="Roesemann S."/>
            <person name="Alexander J.E."/>
            <person name="Rich S.A."/>
            <person name="Livny J."/>
            <person name="Vlamakis H."/>
            <person name="Clish C."/>
            <person name="Bullock K."/>
            <person name="Deik A."/>
            <person name="Scott J."/>
            <person name="Pierce K.A."/>
            <person name="Xavier R.J."/>
            <person name="Alm E.J."/>
        </authorList>
    </citation>
    <scope>NUCLEOTIDE SEQUENCE</scope>
    <source>
        <strain evidence="2">BIOML-A12</strain>
    </source>
</reference>
<dbReference type="InterPro" id="IPR034139">
    <property type="entry name" value="TOPRIM_OLD"/>
</dbReference>
<dbReference type="SUPFAM" id="SSF52540">
    <property type="entry name" value="P-loop containing nucleoside triphosphate hydrolases"/>
    <property type="match status" value="1"/>
</dbReference>
<dbReference type="Pfam" id="PF20469">
    <property type="entry name" value="OLD-like_TOPRIM"/>
    <property type="match status" value="1"/>
</dbReference>
<feature type="domain" description="Rho-GAP" evidence="1">
    <location>
        <begin position="620"/>
        <end position="712"/>
    </location>
</feature>
<dbReference type="InterPro" id="IPR041685">
    <property type="entry name" value="AAA_GajA/Old/RecF-like"/>
</dbReference>
<dbReference type="InterPro" id="IPR051396">
    <property type="entry name" value="Bact_Antivir_Def_Nuclease"/>
</dbReference>
<dbReference type="CDD" id="cd01026">
    <property type="entry name" value="TOPRIM_OLD"/>
    <property type="match status" value="1"/>
</dbReference>
<protein>
    <submittedName>
        <fullName evidence="2">AAA family ATPase</fullName>
    </submittedName>
</protein>
<dbReference type="Gene3D" id="3.40.50.300">
    <property type="entry name" value="P-loop containing nucleotide triphosphate hydrolases"/>
    <property type="match status" value="1"/>
</dbReference>